<dbReference type="EMBL" id="AP008230">
    <property type="protein sequence ID" value="BAE86623.1"/>
    <property type="molecule type" value="Genomic_DNA"/>
</dbReference>
<dbReference type="PANTHER" id="PTHR41317">
    <property type="entry name" value="PD-(D_E)XK NUCLEASE FAMILY TRANSPOSASE"/>
    <property type="match status" value="1"/>
</dbReference>
<dbReference type="NCBIfam" id="TIGR01784">
    <property type="entry name" value="T_den_put_tspse"/>
    <property type="match status" value="1"/>
</dbReference>
<keyword evidence="2" id="KW-1185">Reference proteome</keyword>
<evidence type="ECO:0000313" key="1">
    <source>
        <dbReference type="EMBL" id="BAE86623.1"/>
    </source>
</evidence>
<sequence>MYMAERLNRINDYLFKYIFGRQENKDILLSFLNAVLSPAGEDELTDITLSDRELDPEHLKDKMSRLDILGVANDGSLINIEVQIASEKNIDKRTLYYWAKIYQSQLQSGMLYKDLARTVTVNVLNFSFLPDAQRYHSMFSLYEAHSGLRLNRDLEIHFLELEKWKALSTKPRTRLDKWLMYLSNTDPKELEEIAMSEPAIGKALTVEEIFLKNDKERYLYEMREKGIRDHLSAMDNAKTEGIEQGLAQGIAQGIERGKTEIALSMLKKGLSLNMIAEITDLPIEQIEEIRHRQLS</sequence>
<organism evidence="1 2">
    <name type="scientific">Desulfitobacterium hafniense (strain Y51)</name>
    <dbReference type="NCBI Taxonomy" id="138119"/>
    <lineage>
        <taxon>Bacteria</taxon>
        <taxon>Bacillati</taxon>
        <taxon>Bacillota</taxon>
        <taxon>Clostridia</taxon>
        <taxon>Eubacteriales</taxon>
        <taxon>Desulfitobacteriaceae</taxon>
        <taxon>Desulfitobacterium</taxon>
    </lineage>
</organism>
<gene>
    <name evidence="1" type="ordered locus">DSY4834</name>
</gene>
<dbReference type="InterPro" id="IPR010106">
    <property type="entry name" value="RpnA"/>
</dbReference>
<dbReference type="PANTHER" id="PTHR41317:SF1">
    <property type="entry name" value="PD-(D_E)XK NUCLEASE FAMILY TRANSPOSASE"/>
    <property type="match status" value="1"/>
</dbReference>
<dbReference type="eggNOG" id="COG5464">
    <property type="taxonomic scope" value="Bacteria"/>
</dbReference>
<evidence type="ECO:0000313" key="2">
    <source>
        <dbReference type="Proteomes" id="UP000001946"/>
    </source>
</evidence>
<reference evidence="1 2" key="1">
    <citation type="journal article" date="2006" name="J. Bacteriol.">
        <title>Complete genome sequence of the dehalorespiring bacterium Desulfitobacterium hafniense Y51 and comparison with Dehalococcoides ethenogenes 195.</title>
        <authorList>
            <person name="Nonaka H."/>
            <person name="Keresztes G."/>
            <person name="Shinoda Y."/>
            <person name="Ikenaga Y."/>
            <person name="Abe M."/>
            <person name="Naito K."/>
            <person name="Inatomi K."/>
            <person name="Furukawa K."/>
            <person name="Inui M."/>
            <person name="Yukawa H."/>
        </authorList>
    </citation>
    <scope>NUCLEOTIDE SEQUENCE [LARGE SCALE GENOMIC DNA]</scope>
    <source>
        <strain evidence="1 2">Y51</strain>
    </source>
</reference>
<accession>Q24MW9</accession>
<dbReference type="STRING" id="138119.DSY4834"/>
<evidence type="ECO:0008006" key="3">
    <source>
        <dbReference type="Google" id="ProtNLM"/>
    </source>
</evidence>
<name>Q24MW9_DESHY</name>
<dbReference type="KEGG" id="dsy:DSY4834"/>
<dbReference type="AlphaFoldDB" id="Q24MW9"/>
<dbReference type="Proteomes" id="UP000001946">
    <property type="component" value="Chromosome"/>
</dbReference>
<protein>
    <recommendedName>
        <fullName evidence="3">Transposase</fullName>
    </recommendedName>
</protein>
<dbReference type="Pfam" id="PF12784">
    <property type="entry name" value="PDDEXK_2"/>
    <property type="match status" value="1"/>
</dbReference>
<proteinExistence type="predicted"/>
<dbReference type="HOGENOM" id="CLU_057504_0_2_9"/>